<evidence type="ECO:0000256" key="3">
    <source>
        <dbReference type="ARBA" id="ARBA00022989"/>
    </source>
</evidence>
<proteinExistence type="predicted"/>
<reference evidence="4" key="1">
    <citation type="submission" date="2023-01" db="EMBL/GenBank/DDBJ databases">
        <title>Metagenome sequencing of chrysophaentin producing Chrysophaeum taylorii.</title>
        <authorList>
            <person name="Davison J."/>
            <person name="Bewley C."/>
        </authorList>
    </citation>
    <scope>NUCLEOTIDE SEQUENCE</scope>
    <source>
        <strain evidence="4">NIES-1699</strain>
    </source>
</reference>
<organism evidence="4 5">
    <name type="scientific">Chrysophaeum taylorii</name>
    <dbReference type="NCBI Taxonomy" id="2483200"/>
    <lineage>
        <taxon>Eukaryota</taxon>
        <taxon>Sar</taxon>
        <taxon>Stramenopiles</taxon>
        <taxon>Ochrophyta</taxon>
        <taxon>Pelagophyceae</taxon>
        <taxon>Pelagomonadales</taxon>
        <taxon>Pelagomonadaceae</taxon>
        <taxon>Chrysophaeum</taxon>
    </lineage>
</organism>
<evidence type="ECO:0000256" key="1">
    <source>
        <dbReference type="ARBA" id="ARBA00004167"/>
    </source>
</evidence>
<dbReference type="AlphaFoldDB" id="A0AAD7U6Y7"/>
<sequence length="638" mass="72436">MIFLWPVIVRSVAACSEAPKKHFLAATLVFKNEADVLGEWLEHYLWQGVTHFYLMDNNSTDDWEAVVAPYASYVTSVRNATRHIQKELLTEWALPHLRDEARWVAQVDADEYFYARPGSGFETVADFLRWAEKKDCGTHLIEGWRMFGSSGLARQPKSIRATFARSSRSTKPQKKYIARVSALKGFEIHKPILLEPPKPITNAAGNATPAIALNHYAIMSRERFVQHKVGRGSATSTNLDHVRTLNYFEAYDKAGDQQDNYELRDLLLRTRADAINNKNQSGLLRCDLAALNADNSPLRFQHACSMSCGNAEDCCVFGNELRWPKQQQLAPRTSRRREECALLFFGLPRGFRAAAWPSIAEHILAPNSKCARFVHTYDQMSITDARSGEAHSPLHPEDVGLLDATATVVEPLDAFYEALTPKPRCWLALMPAKNQGWLSRTMMNQLKQWYSIERVWHLMEAHAVYDRVGLFRLDVQYMTDIHVVAGAEDAVVPYMHYWPGRQLNDRMFYGTRKSARVWASKRFSSVPKFLLQADRTQKKRPGLHSETFMYFLMTAVLAPIRVRLGIICFYRVRANQTGAIVKTTDCDAQSARMIQDGVKYLRHPTTLTLPLEEERCGQTWARGAPAPPPCSTTSESSS</sequence>
<comment type="caution">
    <text evidence="4">The sequence shown here is derived from an EMBL/GenBank/DDBJ whole genome shotgun (WGS) entry which is preliminary data.</text>
</comment>
<evidence type="ECO:0000313" key="5">
    <source>
        <dbReference type="Proteomes" id="UP001230188"/>
    </source>
</evidence>
<dbReference type="EMBL" id="JAQMWT010000684">
    <property type="protein sequence ID" value="KAJ8598208.1"/>
    <property type="molecule type" value="Genomic_DNA"/>
</dbReference>
<dbReference type="GO" id="GO:0016757">
    <property type="term" value="F:glycosyltransferase activity"/>
    <property type="evidence" value="ECO:0007669"/>
    <property type="project" value="TreeGrafter"/>
</dbReference>
<comment type="subcellular location">
    <subcellularLocation>
        <location evidence="1">Membrane</location>
        <topology evidence="1">Single-pass membrane protein</topology>
    </subcellularLocation>
</comment>
<accession>A0AAD7U6Y7</accession>
<keyword evidence="3" id="KW-1133">Transmembrane helix</keyword>
<protein>
    <recommendedName>
        <fullName evidence="6">Glycosyltransferase family 92 protein</fullName>
    </recommendedName>
</protein>
<gene>
    <name evidence="4" type="ORF">CTAYLR_005541</name>
</gene>
<keyword evidence="5" id="KW-1185">Reference proteome</keyword>
<dbReference type="GO" id="GO:0016020">
    <property type="term" value="C:membrane"/>
    <property type="evidence" value="ECO:0007669"/>
    <property type="project" value="UniProtKB-SubCell"/>
</dbReference>
<dbReference type="PANTHER" id="PTHR21461:SF69">
    <property type="entry name" value="GLYCOSYLTRANSFERASE FAMILY 92 PROTEIN"/>
    <property type="match status" value="1"/>
</dbReference>
<keyword evidence="2" id="KW-0812">Transmembrane</keyword>
<keyword evidence="3" id="KW-0472">Membrane</keyword>
<evidence type="ECO:0000313" key="4">
    <source>
        <dbReference type="EMBL" id="KAJ8598208.1"/>
    </source>
</evidence>
<dbReference type="CDD" id="cd00761">
    <property type="entry name" value="Glyco_tranf_GTA_type"/>
    <property type="match status" value="1"/>
</dbReference>
<evidence type="ECO:0000256" key="2">
    <source>
        <dbReference type="ARBA" id="ARBA00022692"/>
    </source>
</evidence>
<dbReference type="InterPro" id="IPR029044">
    <property type="entry name" value="Nucleotide-diphossugar_trans"/>
</dbReference>
<name>A0AAD7U6Y7_9STRA</name>
<dbReference type="PANTHER" id="PTHR21461">
    <property type="entry name" value="GLYCOSYLTRANSFERASE FAMILY 92 PROTEIN"/>
    <property type="match status" value="1"/>
</dbReference>
<dbReference type="Proteomes" id="UP001230188">
    <property type="component" value="Unassembled WGS sequence"/>
</dbReference>
<evidence type="ECO:0008006" key="6">
    <source>
        <dbReference type="Google" id="ProtNLM"/>
    </source>
</evidence>
<dbReference type="SUPFAM" id="SSF53448">
    <property type="entry name" value="Nucleotide-diphospho-sugar transferases"/>
    <property type="match status" value="1"/>
</dbReference>
<dbReference type="Pfam" id="PF13704">
    <property type="entry name" value="Glyco_tranf_2_4"/>
    <property type="match status" value="1"/>
</dbReference>
<dbReference type="GO" id="GO:0005737">
    <property type="term" value="C:cytoplasm"/>
    <property type="evidence" value="ECO:0007669"/>
    <property type="project" value="TreeGrafter"/>
</dbReference>